<gene>
    <name evidence="2" type="ORF">DW068_08845</name>
</gene>
<dbReference type="AlphaFoldDB" id="A0A415G6V1"/>
<dbReference type="Pfam" id="PF12957">
    <property type="entry name" value="DUF3846"/>
    <property type="match status" value="1"/>
</dbReference>
<feature type="domain" description="DUF3846" evidence="1">
    <location>
        <begin position="1"/>
        <end position="93"/>
    </location>
</feature>
<dbReference type="InterPro" id="IPR024559">
    <property type="entry name" value="DUF3846"/>
</dbReference>
<sequence length="116" mass="13020">MKTIKITADGKVSIIDVDLGDYEAMQQAVGGYSEAVSTKWMFHFFKRPVVMLINKEGCEKELEFNPLGTAFYDLTPVEGDIILAQPADTYGKLEGIGEPEETVKALVEHFKFLQRM</sequence>
<name>A0A415G6V1_9FIRM</name>
<evidence type="ECO:0000313" key="2">
    <source>
        <dbReference type="EMBL" id="RHK38778.1"/>
    </source>
</evidence>
<organism evidence="2 3">
    <name type="scientific">Anaerobutyricum hallii</name>
    <dbReference type="NCBI Taxonomy" id="39488"/>
    <lineage>
        <taxon>Bacteria</taxon>
        <taxon>Bacillati</taxon>
        <taxon>Bacillota</taxon>
        <taxon>Clostridia</taxon>
        <taxon>Lachnospirales</taxon>
        <taxon>Lachnospiraceae</taxon>
        <taxon>Anaerobutyricum</taxon>
    </lineage>
</organism>
<dbReference type="EMBL" id="QRNJ01000031">
    <property type="protein sequence ID" value="RHK38778.1"/>
    <property type="molecule type" value="Genomic_DNA"/>
</dbReference>
<dbReference type="RefSeq" id="WP_118314613.1">
    <property type="nucleotide sequence ID" value="NZ_CALLAX010000079.1"/>
</dbReference>
<evidence type="ECO:0000313" key="3">
    <source>
        <dbReference type="Proteomes" id="UP000283497"/>
    </source>
</evidence>
<dbReference type="Proteomes" id="UP000283497">
    <property type="component" value="Unassembled WGS sequence"/>
</dbReference>
<proteinExistence type="predicted"/>
<reference evidence="2 3" key="1">
    <citation type="submission" date="2018-08" db="EMBL/GenBank/DDBJ databases">
        <title>A genome reference for cultivated species of the human gut microbiota.</title>
        <authorList>
            <person name="Zou Y."/>
            <person name="Xue W."/>
            <person name="Luo G."/>
        </authorList>
    </citation>
    <scope>NUCLEOTIDE SEQUENCE [LARGE SCALE GENOMIC DNA]</scope>
    <source>
        <strain evidence="2 3">AF45-14BH</strain>
    </source>
</reference>
<comment type="caution">
    <text evidence="2">The sequence shown here is derived from an EMBL/GenBank/DDBJ whole genome shotgun (WGS) entry which is preliminary data.</text>
</comment>
<protein>
    <submittedName>
        <fullName evidence="2">DUF3846 domain-containing protein</fullName>
    </submittedName>
</protein>
<evidence type="ECO:0000259" key="1">
    <source>
        <dbReference type="Pfam" id="PF12957"/>
    </source>
</evidence>
<accession>A0A415G6V1</accession>